<comment type="subcellular location">
    <subcellularLocation>
        <location evidence="2 10">Cytoplasm</location>
    </subcellularLocation>
</comment>
<dbReference type="GO" id="GO:0005737">
    <property type="term" value="C:cytoplasm"/>
    <property type="evidence" value="ECO:0007669"/>
    <property type="project" value="UniProtKB-SubCell"/>
</dbReference>
<comment type="caution">
    <text evidence="11">The sequence shown here is derived from an EMBL/GenBank/DDBJ whole genome shotgun (WGS) entry which is preliminary data.</text>
</comment>
<feature type="active site" description="Schiff-base intermediate with substrate" evidence="10">
    <location>
        <position position="140"/>
    </location>
</feature>
<name>A0A7W5E1A9_9BACT</name>
<dbReference type="InterPro" id="IPR004732">
    <property type="entry name" value="Transaldolase_2"/>
</dbReference>
<dbReference type="Gene3D" id="3.20.20.70">
    <property type="entry name" value="Aldolase class I"/>
    <property type="match status" value="1"/>
</dbReference>
<evidence type="ECO:0000256" key="7">
    <source>
        <dbReference type="ARBA" id="ARBA00022679"/>
    </source>
</evidence>
<reference evidence="11 12" key="1">
    <citation type="submission" date="2020-08" db="EMBL/GenBank/DDBJ databases">
        <title>Genomic Encyclopedia of Type Strains, Phase III (KMG-III): the genomes of soil and plant-associated and newly described type strains.</title>
        <authorList>
            <person name="Whitman W."/>
        </authorList>
    </citation>
    <scope>NUCLEOTIDE SEQUENCE [LARGE SCALE GENOMIC DNA]</scope>
    <source>
        <strain evidence="11 12">CECT 8075</strain>
    </source>
</reference>
<keyword evidence="9 10" id="KW-0704">Schiff base</keyword>
<evidence type="ECO:0000256" key="4">
    <source>
        <dbReference type="ARBA" id="ARBA00008426"/>
    </source>
</evidence>
<dbReference type="PANTHER" id="PTHR10683:SF31">
    <property type="entry name" value="TRANSALDOLASE"/>
    <property type="match status" value="1"/>
</dbReference>
<evidence type="ECO:0000256" key="6">
    <source>
        <dbReference type="ARBA" id="ARBA00022490"/>
    </source>
</evidence>
<keyword evidence="8 10" id="KW-0570">Pentose shunt</keyword>
<gene>
    <name evidence="10" type="primary">tal</name>
    <name evidence="11" type="ORF">FHS27_004134</name>
</gene>
<evidence type="ECO:0000256" key="2">
    <source>
        <dbReference type="ARBA" id="ARBA00004496"/>
    </source>
</evidence>
<keyword evidence="7 10" id="KW-0808">Transferase</keyword>
<organism evidence="11 12">
    <name type="scientific">Aporhodopirellula rubra</name>
    <dbReference type="NCBI Taxonomy" id="980271"/>
    <lineage>
        <taxon>Bacteria</taxon>
        <taxon>Pseudomonadati</taxon>
        <taxon>Planctomycetota</taxon>
        <taxon>Planctomycetia</taxon>
        <taxon>Pirellulales</taxon>
        <taxon>Pirellulaceae</taxon>
        <taxon>Aporhodopirellula</taxon>
    </lineage>
</organism>
<evidence type="ECO:0000256" key="8">
    <source>
        <dbReference type="ARBA" id="ARBA00023126"/>
    </source>
</evidence>
<comment type="pathway">
    <text evidence="3 10">Carbohydrate degradation; pentose phosphate pathway; D-glyceraldehyde 3-phosphate and beta-D-fructose 6-phosphate from D-ribose 5-phosphate and D-xylulose 5-phosphate (non-oxidative stage): step 2/3.</text>
</comment>
<evidence type="ECO:0000313" key="11">
    <source>
        <dbReference type="EMBL" id="MBB3208306.1"/>
    </source>
</evidence>
<dbReference type="RefSeq" id="WP_184306530.1">
    <property type="nucleotide sequence ID" value="NZ_JACHXU010000015.1"/>
</dbReference>
<protein>
    <recommendedName>
        <fullName evidence="5 10">Transaldolase</fullName>
        <ecNumber evidence="5 10">2.2.1.2</ecNumber>
    </recommendedName>
</protein>
<dbReference type="PANTHER" id="PTHR10683">
    <property type="entry name" value="TRANSALDOLASE"/>
    <property type="match status" value="1"/>
</dbReference>
<evidence type="ECO:0000256" key="3">
    <source>
        <dbReference type="ARBA" id="ARBA00004857"/>
    </source>
</evidence>
<dbReference type="HAMAP" id="MF_00493">
    <property type="entry name" value="Transaldolase_2"/>
    <property type="match status" value="1"/>
</dbReference>
<comment type="catalytic activity">
    <reaction evidence="10">
        <text>D-sedoheptulose 7-phosphate + D-glyceraldehyde 3-phosphate = D-erythrose 4-phosphate + beta-D-fructose 6-phosphate</text>
        <dbReference type="Rhea" id="RHEA:17053"/>
        <dbReference type="ChEBI" id="CHEBI:16897"/>
        <dbReference type="ChEBI" id="CHEBI:57483"/>
        <dbReference type="ChEBI" id="CHEBI:57634"/>
        <dbReference type="ChEBI" id="CHEBI:59776"/>
        <dbReference type="EC" id="2.2.1.2"/>
    </reaction>
</comment>
<evidence type="ECO:0000256" key="5">
    <source>
        <dbReference type="ARBA" id="ARBA00013151"/>
    </source>
</evidence>
<comment type="similarity">
    <text evidence="4 10">Belongs to the transaldolase family. Type 2 subfamily.</text>
</comment>
<accession>A0A7W5E1A9</accession>
<keyword evidence="6 10" id="KW-0963">Cytoplasm</keyword>
<dbReference type="GO" id="GO:0004801">
    <property type="term" value="F:transaldolase activity"/>
    <property type="evidence" value="ECO:0007669"/>
    <property type="project" value="UniProtKB-UniRule"/>
</dbReference>
<evidence type="ECO:0000256" key="9">
    <source>
        <dbReference type="ARBA" id="ARBA00023270"/>
    </source>
</evidence>
<dbReference type="InterPro" id="IPR013785">
    <property type="entry name" value="Aldolase_TIM"/>
</dbReference>
<evidence type="ECO:0000256" key="10">
    <source>
        <dbReference type="HAMAP-Rule" id="MF_00493"/>
    </source>
</evidence>
<dbReference type="AlphaFoldDB" id="A0A7W5E1A9"/>
<dbReference type="Pfam" id="PF00923">
    <property type="entry name" value="TAL_FSA"/>
    <property type="match status" value="1"/>
</dbReference>
<proteinExistence type="inferred from homology"/>
<dbReference type="GO" id="GO:0006098">
    <property type="term" value="P:pentose-phosphate shunt"/>
    <property type="evidence" value="ECO:0007669"/>
    <property type="project" value="UniProtKB-UniRule"/>
</dbReference>
<evidence type="ECO:0000313" key="12">
    <source>
        <dbReference type="Proteomes" id="UP000536179"/>
    </source>
</evidence>
<dbReference type="EMBL" id="JACHXU010000015">
    <property type="protein sequence ID" value="MBB3208306.1"/>
    <property type="molecule type" value="Genomic_DNA"/>
</dbReference>
<dbReference type="InterPro" id="IPR001585">
    <property type="entry name" value="TAL/FSA"/>
</dbReference>
<dbReference type="GO" id="GO:0005975">
    <property type="term" value="P:carbohydrate metabolic process"/>
    <property type="evidence" value="ECO:0007669"/>
    <property type="project" value="InterPro"/>
</dbReference>
<comment type="function">
    <text evidence="1 10">Transaldolase is important for the balance of metabolites in the pentose-phosphate pathway.</text>
</comment>
<sequence>MSTPLKSLIDTGTKLYLDSVEPAEVDKNLAYGAVGATSNPAIISGIIAAGGRDSQIESMLAEGKTDEEIAWTLTDQLVSEAEAKFADIHQSTNGNAGWVSFELDPLLEDPSLNLKEDDVVAKYVELGLKWSAGHTNRMIKVPATPAGLRALEPLAAAGVTLNVTLIFTDDQYRTAREAIWRGVNGKVDPARFKSVYSIFISRIDVYTSKNVSLSDKTQGLVGIVNAKRIWKENREFWAEKGLPLEQELIFASTGTKDPKDPAWKYVAALAGSDIQTNPPETNAAIAESDVTFTRTVEDMPADDLLSEIDAAVDTQKLHEFLMAEGVDKFVKPQRALLKLISDKRRELSPTA</sequence>
<dbReference type="SUPFAM" id="SSF51569">
    <property type="entry name" value="Aldolase"/>
    <property type="match status" value="1"/>
</dbReference>
<dbReference type="UniPathway" id="UPA00115">
    <property type="reaction ID" value="UER00414"/>
</dbReference>
<keyword evidence="12" id="KW-1185">Reference proteome</keyword>
<dbReference type="Proteomes" id="UP000536179">
    <property type="component" value="Unassembled WGS sequence"/>
</dbReference>
<evidence type="ECO:0000256" key="1">
    <source>
        <dbReference type="ARBA" id="ARBA00003518"/>
    </source>
</evidence>
<dbReference type="EC" id="2.2.1.2" evidence="5 10"/>